<comment type="caution">
    <text evidence="4">The sequence shown here is derived from an EMBL/GenBank/DDBJ whole genome shotgun (WGS) entry which is preliminary data.</text>
</comment>
<keyword evidence="1" id="KW-0472">Membrane</keyword>
<proteinExistence type="predicted"/>
<keyword evidence="6" id="KW-1185">Reference proteome</keyword>
<keyword evidence="1" id="KW-1133">Transmembrane helix</keyword>
<feature type="transmembrane region" description="Helical" evidence="1">
    <location>
        <begin position="143"/>
        <end position="161"/>
    </location>
</feature>
<evidence type="ECO:0000256" key="1">
    <source>
        <dbReference type="SAM" id="Phobius"/>
    </source>
</evidence>
<dbReference type="STRING" id="54915.ADS79_20205"/>
<dbReference type="PATRIC" id="fig|54915.3.peg.3156"/>
<dbReference type="Pfam" id="PF12164">
    <property type="entry name" value="SporV_AA"/>
    <property type="match status" value="1"/>
</dbReference>
<dbReference type="EMBL" id="BJON01000002">
    <property type="protein sequence ID" value="GED66596.1"/>
    <property type="molecule type" value="Genomic_DNA"/>
</dbReference>
<dbReference type="OrthoDB" id="9782754at2"/>
<accession>A0A0K9YR45</accession>
<gene>
    <name evidence="4" type="ORF">ADS79_20205</name>
    <name evidence="3" type="ORF">BRE01_02980</name>
</gene>
<feature type="domain" description="Stage V sporulation protein AA" evidence="2">
    <location>
        <begin position="3"/>
        <end position="89"/>
    </location>
</feature>
<evidence type="ECO:0000259" key="2">
    <source>
        <dbReference type="Pfam" id="PF12164"/>
    </source>
</evidence>
<dbReference type="Gene3D" id="2.60.480.10">
    <property type="entry name" value="eubacterium ventriosum atcc domain"/>
    <property type="match status" value="1"/>
</dbReference>
<keyword evidence="1" id="KW-0812">Transmembrane</keyword>
<organism evidence="4 5">
    <name type="scientific">Brevibacillus reuszeri</name>
    <dbReference type="NCBI Taxonomy" id="54915"/>
    <lineage>
        <taxon>Bacteria</taxon>
        <taxon>Bacillati</taxon>
        <taxon>Bacillota</taxon>
        <taxon>Bacilli</taxon>
        <taxon>Bacillales</taxon>
        <taxon>Paenibacillaceae</taxon>
        <taxon>Brevibacillus</taxon>
    </lineage>
</organism>
<dbReference type="InterPro" id="IPR038548">
    <property type="entry name" value="SporV_AA_N_sf"/>
</dbReference>
<reference evidence="3 6" key="3">
    <citation type="submission" date="2019-06" db="EMBL/GenBank/DDBJ databases">
        <title>Whole genome shotgun sequence of Brevibacillus reuszeri NBRC 15719.</title>
        <authorList>
            <person name="Hosoyama A."/>
            <person name="Uohara A."/>
            <person name="Ohji S."/>
            <person name="Ichikawa N."/>
        </authorList>
    </citation>
    <scope>NUCLEOTIDE SEQUENCE [LARGE SCALE GENOMIC DNA]</scope>
    <source>
        <strain evidence="3 6">NBRC 15719</strain>
    </source>
</reference>
<feature type="transmembrane region" description="Helical" evidence="1">
    <location>
        <begin position="97"/>
        <end position="117"/>
    </location>
</feature>
<reference evidence="5" key="1">
    <citation type="submission" date="2015-07" db="EMBL/GenBank/DDBJ databases">
        <title>Genome sequencing project for genomic taxonomy and phylogenomics of Bacillus-like bacteria.</title>
        <authorList>
            <person name="Liu B."/>
            <person name="Wang J."/>
            <person name="Zhu Y."/>
            <person name="Liu G."/>
            <person name="Chen Q."/>
            <person name="Chen Z."/>
            <person name="Lan J."/>
            <person name="Che J."/>
            <person name="Ge C."/>
            <person name="Shi H."/>
            <person name="Pan Z."/>
            <person name="Liu X."/>
        </authorList>
    </citation>
    <scope>NUCLEOTIDE SEQUENCE [LARGE SCALE GENOMIC DNA]</scope>
    <source>
        <strain evidence="5">DSM 9887</strain>
    </source>
</reference>
<protein>
    <submittedName>
        <fullName evidence="4">Stage V sporulation protein AA</fullName>
    </submittedName>
</protein>
<dbReference type="RefSeq" id="WP_049740175.1">
    <property type="nucleotide sequence ID" value="NZ_BJON01000002.1"/>
</dbReference>
<name>A0A0K9YR45_9BACL</name>
<dbReference type="EMBL" id="LGIQ01000009">
    <property type="protein sequence ID" value="KNB71141.1"/>
    <property type="molecule type" value="Genomic_DNA"/>
</dbReference>
<dbReference type="InterPro" id="IPR021997">
    <property type="entry name" value="SporV_AA"/>
</dbReference>
<dbReference type="Proteomes" id="UP000036834">
    <property type="component" value="Unassembled WGS sequence"/>
</dbReference>
<evidence type="ECO:0000313" key="6">
    <source>
        <dbReference type="Proteomes" id="UP000319578"/>
    </source>
</evidence>
<dbReference type="AlphaFoldDB" id="A0A0K9YR45"/>
<evidence type="ECO:0000313" key="5">
    <source>
        <dbReference type="Proteomes" id="UP000036834"/>
    </source>
</evidence>
<reference evidence="4" key="2">
    <citation type="submission" date="2015-07" db="EMBL/GenBank/DDBJ databases">
        <title>MeaNS - Measles Nucleotide Surveillance Program.</title>
        <authorList>
            <person name="Tran T."/>
            <person name="Druce J."/>
        </authorList>
    </citation>
    <scope>NUCLEOTIDE SEQUENCE</scope>
    <source>
        <strain evidence="4">DSM 9887</strain>
    </source>
</reference>
<dbReference type="Proteomes" id="UP000319578">
    <property type="component" value="Unassembled WGS sequence"/>
</dbReference>
<evidence type="ECO:0000313" key="3">
    <source>
        <dbReference type="EMBL" id="GED66596.1"/>
    </source>
</evidence>
<sequence length="204" mass="23872">MKEALFLRLRKRLAVKPEAIITLGDICQIYWDGEREEAIKRMPIYRVEPSDGNLIIIDIMQVIQRLRQVYPEADLDIQGAPQIIVEVQNPRKQANPLLVAIVWLVLFIGSGLAIMNFHTDVSMPQVHQRIFYLLTGQKNQHPLWLQIPYSIGIGLGMILFFNHIFKKKINEEPSPLEVELFMYQQNLDQYYIQNENKENQRTKT</sequence>
<evidence type="ECO:0000313" key="4">
    <source>
        <dbReference type="EMBL" id="KNB71141.1"/>
    </source>
</evidence>